<proteinExistence type="predicted"/>
<gene>
    <name evidence="2" type="ORF">AB0O96_05155</name>
</gene>
<name>A0ABV3KB02_9MICC</name>
<dbReference type="Proteomes" id="UP001553031">
    <property type="component" value="Unassembled WGS sequence"/>
</dbReference>
<feature type="transmembrane region" description="Helical" evidence="1">
    <location>
        <begin position="74"/>
        <end position="96"/>
    </location>
</feature>
<dbReference type="RefSeq" id="WP_363784221.1">
    <property type="nucleotide sequence ID" value="NZ_JBFBLL010000002.1"/>
</dbReference>
<evidence type="ECO:0000256" key="1">
    <source>
        <dbReference type="SAM" id="Phobius"/>
    </source>
</evidence>
<organism evidence="2 3">
    <name type="scientific">Kocuria salsicia</name>
    <dbReference type="NCBI Taxonomy" id="664639"/>
    <lineage>
        <taxon>Bacteria</taxon>
        <taxon>Bacillati</taxon>
        <taxon>Actinomycetota</taxon>
        <taxon>Actinomycetes</taxon>
        <taxon>Micrococcales</taxon>
        <taxon>Micrococcaceae</taxon>
        <taxon>Kocuria</taxon>
    </lineage>
</organism>
<keyword evidence="1" id="KW-0812">Transmembrane</keyword>
<reference evidence="2 3" key="1">
    <citation type="submission" date="2024-06" db="EMBL/GenBank/DDBJ databases">
        <title>The Natural Products Discovery Center: Release of the First 8490 Sequenced Strains for Exploring Actinobacteria Biosynthetic Diversity.</title>
        <authorList>
            <person name="Kalkreuter E."/>
            <person name="Kautsar S.A."/>
            <person name="Yang D."/>
            <person name="Bader C.D."/>
            <person name="Teijaro C.N."/>
            <person name="Fluegel L."/>
            <person name="Davis C.M."/>
            <person name="Simpson J.R."/>
            <person name="Lauterbach L."/>
            <person name="Steele A.D."/>
            <person name="Gui C."/>
            <person name="Meng S."/>
            <person name="Li G."/>
            <person name="Viehrig K."/>
            <person name="Ye F."/>
            <person name="Su P."/>
            <person name="Kiefer A.F."/>
            <person name="Nichols A."/>
            <person name="Cepeda A.J."/>
            <person name="Yan W."/>
            <person name="Fan B."/>
            <person name="Jiang Y."/>
            <person name="Adhikari A."/>
            <person name="Zheng C.-J."/>
            <person name="Schuster L."/>
            <person name="Cowan T.M."/>
            <person name="Smanski M.J."/>
            <person name="Chevrette M.G."/>
            <person name="De Carvalho L.P.S."/>
            <person name="Shen B."/>
        </authorList>
    </citation>
    <scope>NUCLEOTIDE SEQUENCE [LARGE SCALE GENOMIC DNA]</scope>
    <source>
        <strain evidence="2 3">NPDC079179</strain>
    </source>
</reference>
<keyword evidence="1" id="KW-1133">Transmembrane helix</keyword>
<dbReference type="Pfam" id="PF14110">
    <property type="entry name" value="DUF4282"/>
    <property type="match status" value="1"/>
</dbReference>
<dbReference type="EMBL" id="JBFBLL010000002">
    <property type="protein sequence ID" value="MEV8157583.1"/>
    <property type="molecule type" value="Genomic_DNA"/>
</dbReference>
<protein>
    <submittedName>
        <fullName evidence="2">DUF4282 domain-containing protein</fullName>
    </submittedName>
</protein>
<keyword evidence="1" id="KW-0472">Membrane</keyword>
<evidence type="ECO:0000313" key="3">
    <source>
        <dbReference type="Proteomes" id="UP001553031"/>
    </source>
</evidence>
<sequence>MRIPPRTTALRSPRTRRPDSEPGFLAALFDLDFKHFITIKFAKFIYVLSIALSALGGLIVVISGLVALTESAAGLLFVVFGLVSVLINIVLMRVFLEFVISMIRTAQNTTALVERR</sequence>
<accession>A0ABV3KB02</accession>
<keyword evidence="3" id="KW-1185">Reference proteome</keyword>
<comment type="caution">
    <text evidence="2">The sequence shown here is derived from an EMBL/GenBank/DDBJ whole genome shotgun (WGS) entry which is preliminary data.</text>
</comment>
<dbReference type="InterPro" id="IPR025557">
    <property type="entry name" value="DUF4282"/>
</dbReference>
<feature type="transmembrane region" description="Helical" evidence="1">
    <location>
        <begin position="44"/>
        <end position="68"/>
    </location>
</feature>
<evidence type="ECO:0000313" key="2">
    <source>
        <dbReference type="EMBL" id="MEV8157583.1"/>
    </source>
</evidence>